<sequence>MLIAFFREGLILPDRGCALTASASRGQTARQECINMVSLPIDHPKESEPG</sequence>
<proteinExistence type="predicted"/>
<evidence type="ECO:0000313" key="1">
    <source>
        <dbReference type="EMBL" id="GII58017.1"/>
    </source>
</evidence>
<dbReference type="EMBL" id="BOOR01000058">
    <property type="protein sequence ID" value="GII58017.1"/>
    <property type="molecule type" value="Genomic_DNA"/>
</dbReference>
<name>A0A8J3XZH0_9ACTN</name>
<evidence type="ECO:0000313" key="2">
    <source>
        <dbReference type="Proteomes" id="UP000605992"/>
    </source>
</evidence>
<accession>A0A8J3XZH0</accession>
<organism evidence="1 2">
    <name type="scientific">Planotetraspora thailandica</name>
    <dbReference type="NCBI Taxonomy" id="487172"/>
    <lineage>
        <taxon>Bacteria</taxon>
        <taxon>Bacillati</taxon>
        <taxon>Actinomycetota</taxon>
        <taxon>Actinomycetes</taxon>
        <taxon>Streptosporangiales</taxon>
        <taxon>Streptosporangiaceae</taxon>
        <taxon>Planotetraspora</taxon>
    </lineage>
</organism>
<dbReference type="AlphaFoldDB" id="A0A8J3XZH0"/>
<gene>
    <name evidence="1" type="ORF">Pth03_64060</name>
</gene>
<protein>
    <submittedName>
        <fullName evidence="1">Uncharacterized protein</fullName>
    </submittedName>
</protein>
<comment type="caution">
    <text evidence="1">The sequence shown here is derived from an EMBL/GenBank/DDBJ whole genome shotgun (WGS) entry which is preliminary data.</text>
</comment>
<dbReference type="Proteomes" id="UP000605992">
    <property type="component" value="Unassembled WGS sequence"/>
</dbReference>
<reference evidence="1" key="1">
    <citation type="submission" date="2021-01" db="EMBL/GenBank/DDBJ databases">
        <title>Whole genome shotgun sequence of Planotetraspora thailandica NBRC 104271.</title>
        <authorList>
            <person name="Komaki H."/>
            <person name="Tamura T."/>
        </authorList>
    </citation>
    <scope>NUCLEOTIDE SEQUENCE</scope>
    <source>
        <strain evidence="1">NBRC 104271</strain>
    </source>
</reference>
<keyword evidence="2" id="KW-1185">Reference proteome</keyword>